<dbReference type="InterPro" id="IPR042229">
    <property type="entry name" value="Listeria/Bacterioides_rpt_sf"/>
</dbReference>
<accession>A0A9E7DIT8</accession>
<dbReference type="Proteomes" id="UP000831151">
    <property type="component" value="Chromosome"/>
</dbReference>
<dbReference type="InterPro" id="IPR012854">
    <property type="entry name" value="Cu_amine_oxidase-like_N"/>
</dbReference>
<dbReference type="AlphaFoldDB" id="A0A9E7DIT8"/>
<proteinExistence type="predicted"/>
<dbReference type="Pfam" id="PF07833">
    <property type="entry name" value="Cu_amine_oxidN1"/>
    <property type="match status" value="1"/>
</dbReference>
<dbReference type="RefSeq" id="WP_249242317.1">
    <property type="nucleotide sequence ID" value="NZ_CP096649.1"/>
</dbReference>
<organism evidence="3 4">
    <name type="scientific">Fenollaria massiliensis</name>
    <dbReference type="NCBI Taxonomy" id="938288"/>
    <lineage>
        <taxon>Bacteria</taxon>
        <taxon>Bacillati</taxon>
        <taxon>Bacillota</taxon>
        <taxon>Clostridia</taxon>
        <taxon>Eubacteriales</taxon>
        <taxon>Fenollaria</taxon>
    </lineage>
</organism>
<feature type="domain" description="Bacterial repeat" evidence="2">
    <location>
        <begin position="429"/>
        <end position="498"/>
    </location>
</feature>
<name>A0A9E7DIT8_9FIRM</name>
<dbReference type="InterPro" id="IPR044060">
    <property type="entry name" value="Bacterial_rp_domain"/>
</dbReference>
<dbReference type="InterPro" id="IPR036582">
    <property type="entry name" value="Mao_N_sf"/>
</dbReference>
<feature type="domain" description="Bacterial repeat" evidence="2">
    <location>
        <begin position="511"/>
        <end position="582"/>
    </location>
</feature>
<dbReference type="SUPFAM" id="SSF55383">
    <property type="entry name" value="Copper amine oxidase, domain N"/>
    <property type="match status" value="1"/>
</dbReference>
<evidence type="ECO:0000259" key="1">
    <source>
        <dbReference type="Pfam" id="PF07833"/>
    </source>
</evidence>
<gene>
    <name evidence="3" type="ORF">M1R53_05735</name>
</gene>
<evidence type="ECO:0000313" key="3">
    <source>
        <dbReference type="EMBL" id="UQK58738.1"/>
    </source>
</evidence>
<dbReference type="Gene3D" id="3.30.457.10">
    <property type="entry name" value="Copper amine oxidase-like, N-terminal domain"/>
    <property type="match status" value="1"/>
</dbReference>
<dbReference type="Gene3D" id="2.60.40.4270">
    <property type="entry name" value="Listeria-Bacteroides repeat domain"/>
    <property type="match status" value="1"/>
</dbReference>
<sequence>MKELKRIILLAMVLILCISLLPVNQNLLKAEAQLDDSTKLNNIKVRVYDGEKWDNAELNPKFDPNNREYTINLDIKYKKIQFYFEKASDDQVIEATDQNKCPLRDSNYTEEYVLRPQDNYFNFYVKSSSSTKDRDYFFDVKKGLEKNAHKVEATNGNYRDLPRAFKGDIVKLKGQTFYGGKVFDRWIADTHNVELERPDRILNEFIMPDSEVKFSAQFKDGSDDGSKLRYIIVHAMKDNAWETFYDAVKIKDDTKEYELNLSEGYTDFYLTLQTEDYILSLDKNSLVESNEHINTQVNGTALKIVNCQYGFKTEESTLKDGENILTISIKSKNERSTSNYTLKINNGEVKYNVTIDPNNNSTDAPIVEKIKKGEEIELPDCTFTAPEGKEFKAWEVDGEEYQAKEKIKINKETTIKAIWKDKTTEKFIVTINPNNNGKNESKTEEIKKGEDFELPKCTFTAPEGKEFKAWEVDGQEKSIGDKIVIDKETTVTAIWKAKPVAPKPEDENKKYEIKLTQASNGKITINPTEAKEGELVTVQAVPDYGYELESILILDENQKLVPMIANQFKMPKGAVSIYVKFRELAPAIYPKTEEEKPIENKRHRRDWYYKNHNEEKNPNEEEKFIEEKEIKADETKAIITIGSQTLEKVMNGVRTVKNMDSAPYIKRGRTMLPLRYLAEALGYKVFWLNETRTVLITDIGLRVEIPIDTNLIIVNGIKYTSDVKPEIVHHRTMLPIANIARALGLKDGEDILWDEVNRQVTINKKSNK</sequence>
<feature type="domain" description="Copper amine oxidase-like N-terminal" evidence="1">
    <location>
        <begin position="654"/>
        <end position="762"/>
    </location>
</feature>
<evidence type="ECO:0000313" key="4">
    <source>
        <dbReference type="Proteomes" id="UP000831151"/>
    </source>
</evidence>
<keyword evidence="4" id="KW-1185">Reference proteome</keyword>
<dbReference type="Pfam" id="PF18998">
    <property type="entry name" value="Flg_new_2"/>
    <property type="match status" value="2"/>
</dbReference>
<evidence type="ECO:0000259" key="2">
    <source>
        <dbReference type="Pfam" id="PF18998"/>
    </source>
</evidence>
<dbReference type="KEGG" id="fms:M1R53_05735"/>
<protein>
    <submittedName>
        <fullName evidence="3">Stalk domain-containing protein</fullName>
    </submittedName>
</protein>
<reference evidence="3" key="1">
    <citation type="submission" date="2022-04" db="EMBL/GenBank/DDBJ databases">
        <title>Complete genome sequences of Ezakiella coagulans and Fenollaria massiliensis.</title>
        <authorList>
            <person name="France M.T."/>
            <person name="Clifford J."/>
            <person name="Narina S."/>
            <person name="Rutt L."/>
            <person name="Ravel J."/>
        </authorList>
    </citation>
    <scope>NUCLEOTIDE SEQUENCE</scope>
    <source>
        <strain evidence="3">C0061C2</strain>
    </source>
</reference>
<dbReference type="EMBL" id="CP096649">
    <property type="protein sequence ID" value="UQK58738.1"/>
    <property type="molecule type" value="Genomic_DNA"/>
</dbReference>